<dbReference type="SUPFAM" id="SSF48317">
    <property type="entry name" value="Acid phosphatase/Vanadium-dependent haloperoxidase"/>
    <property type="match status" value="1"/>
</dbReference>
<dbReference type="InterPro" id="IPR000326">
    <property type="entry name" value="PAP2/HPO"/>
</dbReference>
<evidence type="ECO:0000313" key="3">
    <source>
        <dbReference type="EMBL" id="MFC5970412.1"/>
    </source>
</evidence>
<dbReference type="SMART" id="SM00014">
    <property type="entry name" value="acidPPc"/>
    <property type="match status" value="1"/>
</dbReference>
<dbReference type="Pfam" id="PF14378">
    <property type="entry name" value="PAP2_3"/>
    <property type="match status" value="1"/>
</dbReference>
<protein>
    <submittedName>
        <fullName evidence="3">Phosphatase PAP2 family protein</fullName>
    </submittedName>
</protein>
<evidence type="ECO:0000259" key="2">
    <source>
        <dbReference type="SMART" id="SM00014"/>
    </source>
</evidence>
<gene>
    <name evidence="3" type="ORF">ACFPYI_03630</name>
</gene>
<dbReference type="Gene3D" id="1.20.144.10">
    <property type="entry name" value="Phosphatidic acid phosphatase type 2/haloperoxidase"/>
    <property type="match status" value="1"/>
</dbReference>
<sequence length="270" mass="30188">MMVPLQPETQYVVGMTAAALVAFLVGARVFLPDLRPVAFVREFLRTDWRYIGLAWVVTFCVNELAHRFHADRTFTNYVYELEGPAVATFQSVTAIVPEWAAYALTAFFTVAYLVGFPFIVLFTYFKLKAHDEGQARRYAMAYIVLVLLAVPFFLLFPVGIPGLYLLEVRPLMLDFNPIIRAGVMATDTLVKAFPSLHTGLSVLAALYARNASEKYSRLVSALAFIIVLSTLYLGIHWLTDALAAAVLAAGVYWFTQRVDPDRFNPVARGN</sequence>
<dbReference type="EMBL" id="JBHSQH010000001">
    <property type="protein sequence ID" value="MFC5970412.1"/>
    <property type="molecule type" value="Genomic_DNA"/>
</dbReference>
<feature type="transmembrane region" description="Helical" evidence="1">
    <location>
        <begin position="12"/>
        <end position="31"/>
    </location>
</feature>
<keyword evidence="1" id="KW-0472">Membrane</keyword>
<dbReference type="InterPro" id="IPR036938">
    <property type="entry name" value="PAP2/HPO_sf"/>
</dbReference>
<proteinExistence type="predicted"/>
<comment type="caution">
    <text evidence="3">The sequence shown here is derived from an EMBL/GenBank/DDBJ whole genome shotgun (WGS) entry which is preliminary data.</text>
</comment>
<feature type="transmembrane region" description="Helical" evidence="1">
    <location>
        <begin position="139"/>
        <end position="166"/>
    </location>
</feature>
<feature type="transmembrane region" description="Helical" evidence="1">
    <location>
        <begin position="241"/>
        <end position="258"/>
    </location>
</feature>
<dbReference type="GO" id="GO:0016020">
    <property type="term" value="C:membrane"/>
    <property type="evidence" value="ECO:0007669"/>
    <property type="project" value="UniProtKB-SubCell"/>
</dbReference>
<dbReference type="AlphaFoldDB" id="A0ABD5RJ98"/>
<keyword evidence="1" id="KW-1133">Transmembrane helix</keyword>
<name>A0ABD5RJ98_9EURY</name>
<evidence type="ECO:0000313" key="4">
    <source>
        <dbReference type="Proteomes" id="UP001596099"/>
    </source>
</evidence>
<organism evidence="3 4">
    <name type="scientific">Halomarina salina</name>
    <dbReference type="NCBI Taxonomy" id="1872699"/>
    <lineage>
        <taxon>Archaea</taxon>
        <taxon>Methanobacteriati</taxon>
        <taxon>Methanobacteriota</taxon>
        <taxon>Stenosarchaea group</taxon>
        <taxon>Halobacteria</taxon>
        <taxon>Halobacteriales</taxon>
        <taxon>Natronomonadaceae</taxon>
        <taxon>Halomarina</taxon>
    </lineage>
</organism>
<dbReference type="InterPro" id="IPR026841">
    <property type="entry name" value="Aur1/Ipt1"/>
</dbReference>
<reference evidence="3 4" key="1">
    <citation type="journal article" date="2019" name="Int. J. Syst. Evol. Microbiol.">
        <title>The Global Catalogue of Microorganisms (GCM) 10K type strain sequencing project: providing services to taxonomists for standard genome sequencing and annotation.</title>
        <authorList>
            <consortium name="The Broad Institute Genomics Platform"/>
            <consortium name="The Broad Institute Genome Sequencing Center for Infectious Disease"/>
            <person name="Wu L."/>
            <person name="Ma J."/>
        </authorList>
    </citation>
    <scope>NUCLEOTIDE SEQUENCE [LARGE SCALE GENOMIC DNA]</scope>
    <source>
        <strain evidence="3 4">CGMCC 1.12543</strain>
    </source>
</reference>
<feature type="transmembrane region" description="Helical" evidence="1">
    <location>
        <begin position="99"/>
        <end position="127"/>
    </location>
</feature>
<keyword evidence="1" id="KW-0812">Transmembrane</keyword>
<feature type="domain" description="Phosphatidic acid phosphatase type 2/haloperoxidase" evidence="2">
    <location>
        <begin position="144"/>
        <end position="256"/>
    </location>
</feature>
<dbReference type="RefSeq" id="WP_247419439.1">
    <property type="nucleotide sequence ID" value="NZ_JALLGW010000002.1"/>
</dbReference>
<accession>A0ABD5RJ98</accession>
<dbReference type="Proteomes" id="UP001596099">
    <property type="component" value="Unassembled WGS sequence"/>
</dbReference>
<evidence type="ECO:0000256" key="1">
    <source>
        <dbReference type="SAM" id="Phobius"/>
    </source>
</evidence>
<keyword evidence="4" id="KW-1185">Reference proteome</keyword>